<organism evidence="2">
    <name type="scientific">Megaviridae environmental sample</name>
    <dbReference type="NCBI Taxonomy" id="1737588"/>
    <lineage>
        <taxon>Viruses</taxon>
        <taxon>Varidnaviria</taxon>
        <taxon>Bamfordvirae</taxon>
        <taxon>Nucleocytoviricota</taxon>
        <taxon>Megaviricetes</taxon>
        <taxon>Imitervirales</taxon>
        <taxon>Mimiviridae</taxon>
        <taxon>environmental samples</taxon>
    </lineage>
</organism>
<proteinExistence type="predicted"/>
<protein>
    <submittedName>
        <fullName evidence="2">Uncharacterized protein</fullName>
    </submittedName>
</protein>
<feature type="compositionally biased region" description="Polar residues" evidence="1">
    <location>
        <begin position="109"/>
        <end position="133"/>
    </location>
</feature>
<dbReference type="EMBL" id="MN448287">
    <property type="protein sequence ID" value="QFG74419.1"/>
    <property type="molecule type" value="Genomic_DNA"/>
</dbReference>
<name>A0A5J6VKQ6_9VIRU</name>
<sequence length="218" mass="25344">MQNRLNEFMFNLDTLELLSKMNKSRDELVHTLESVDFNSHMVSLVLDNRSLLDSVLLRLNVDENHTESHMRETLSKLHHEGISQFLNYLFRHNQVNVTTNNHHETHSVQSTSNHNNEVAHESNTTLTTQEQNTVSEDSDVEEDDMSLCFTKFMKECIEESNNEDDSVKLSQAYLALNTWWESAYNTNVPDKKEFKAFLTESFGKATKNSWNNIRLSVE</sequence>
<feature type="region of interest" description="Disordered" evidence="1">
    <location>
        <begin position="103"/>
        <end position="140"/>
    </location>
</feature>
<reference evidence="2" key="1">
    <citation type="journal article" date="2019" name="Philos. Trans. R. Soc. Lond., B, Biol. Sci.">
        <title>Targeted metagenomic recovery of four divergent viruses reveals shared and distinctive characteristics of giant viruses of marine eukaryotes.</title>
        <authorList>
            <person name="Needham D.M."/>
            <person name="Poirier C."/>
            <person name="Hehenberger E."/>
            <person name="Jimenez V."/>
            <person name="Swalwell J.E."/>
            <person name="Santoro A.E."/>
            <person name="Worden A.Z."/>
        </authorList>
    </citation>
    <scope>NUCLEOTIDE SEQUENCE</scope>
    <source>
        <strain evidence="2">MPacV-611</strain>
    </source>
</reference>
<evidence type="ECO:0000313" key="2">
    <source>
        <dbReference type="EMBL" id="QFG74419.1"/>
    </source>
</evidence>
<evidence type="ECO:0000256" key="1">
    <source>
        <dbReference type="SAM" id="MobiDB-lite"/>
    </source>
</evidence>
<accession>A0A5J6VKQ6</accession>